<comment type="caution">
    <text evidence="6">The sequence shown here is derived from an EMBL/GenBank/DDBJ whole genome shotgun (WGS) entry which is preliminary data.</text>
</comment>
<name>A0A9D6DQK4_9BACT</name>
<sequence>MAHTKAVGSTRLGRDSVSKRLGVKLHDGQIARAGNILVKQRGNKVWPGQNVKKSGDDTLYAIKNGQVKFTTKVKMDFTGHKKLVKVVDVV</sequence>
<keyword evidence="2 6" id="KW-0689">Ribosomal protein</keyword>
<dbReference type="Pfam" id="PF01016">
    <property type="entry name" value="Ribosomal_L27"/>
    <property type="match status" value="1"/>
</dbReference>
<evidence type="ECO:0000313" key="6">
    <source>
        <dbReference type="EMBL" id="MBI2052203.1"/>
    </source>
</evidence>
<dbReference type="GO" id="GO:0022625">
    <property type="term" value="C:cytosolic large ribosomal subunit"/>
    <property type="evidence" value="ECO:0007669"/>
    <property type="project" value="TreeGrafter"/>
</dbReference>
<accession>A0A9D6DQK4</accession>
<evidence type="ECO:0000313" key="7">
    <source>
        <dbReference type="Proteomes" id="UP000786662"/>
    </source>
</evidence>
<organism evidence="6 7">
    <name type="scientific">Candidatus Sungiibacteriota bacterium</name>
    <dbReference type="NCBI Taxonomy" id="2750080"/>
    <lineage>
        <taxon>Bacteria</taxon>
        <taxon>Candidatus Sungiibacteriota</taxon>
    </lineage>
</organism>
<dbReference type="Proteomes" id="UP000786662">
    <property type="component" value="Unassembled WGS sequence"/>
</dbReference>
<evidence type="ECO:0000256" key="2">
    <source>
        <dbReference type="ARBA" id="ARBA00022980"/>
    </source>
</evidence>
<dbReference type="PRINTS" id="PR00063">
    <property type="entry name" value="RIBOSOMALL27"/>
</dbReference>
<dbReference type="PANTHER" id="PTHR15893:SF0">
    <property type="entry name" value="LARGE RIBOSOMAL SUBUNIT PROTEIN BL27M"/>
    <property type="match status" value="1"/>
</dbReference>
<dbReference type="Gene3D" id="2.40.50.100">
    <property type="match status" value="1"/>
</dbReference>
<evidence type="ECO:0000256" key="3">
    <source>
        <dbReference type="ARBA" id="ARBA00023274"/>
    </source>
</evidence>
<dbReference type="GO" id="GO:0003735">
    <property type="term" value="F:structural constituent of ribosome"/>
    <property type="evidence" value="ECO:0007669"/>
    <property type="project" value="InterPro"/>
</dbReference>
<comment type="similarity">
    <text evidence="1">Belongs to the bacterial ribosomal protein bL27 family.</text>
</comment>
<dbReference type="EMBL" id="JACOYY010000027">
    <property type="protein sequence ID" value="MBI2052203.1"/>
    <property type="molecule type" value="Genomic_DNA"/>
</dbReference>
<gene>
    <name evidence="6" type="primary">rpmA</name>
    <name evidence="6" type="ORF">HYT38_00800</name>
</gene>
<dbReference type="NCBIfam" id="TIGR00062">
    <property type="entry name" value="L27"/>
    <property type="match status" value="1"/>
</dbReference>
<evidence type="ECO:0000256" key="5">
    <source>
        <dbReference type="ARBA" id="ARBA00035477"/>
    </source>
</evidence>
<evidence type="ECO:0000256" key="4">
    <source>
        <dbReference type="ARBA" id="ARBA00035175"/>
    </source>
</evidence>
<evidence type="ECO:0000256" key="1">
    <source>
        <dbReference type="ARBA" id="ARBA00010797"/>
    </source>
</evidence>
<dbReference type="SUPFAM" id="SSF110324">
    <property type="entry name" value="Ribosomal L27 protein-like"/>
    <property type="match status" value="1"/>
</dbReference>
<proteinExistence type="inferred from homology"/>
<reference evidence="6" key="1">
    <citation type="submission" date="2020-07" db="EMBL/GenBank/DDBJ databases">
        <title>Huge and variable diversity of episymbiotic CPR bacteria and DPANN archaea in groundwater ecosystems.</title>
        <authorList>
            <person name="He C.Y."/>
            <person name="Keren R."/>
            <person name="Whittaker M."/>
            <person name="Farag I.F."/>
            <person name="Doudna J."/>
            <person name="Cate J.H.D."/>
            <person name="Banfield J.F."/>
        </authorList>
    </citation>
    <scope>NUCLEOTIDE SEQUENCE</scope>
    <source>
        <strain evidence="6">NC_groundwater_191_Ag_S-0.1um_45_8</strain>
    </source>
</reference>
<dbReference type="PANTHER" id="PTHR15893">
    <property type="entry name" value="RIBOSOMAL PROTEIN L27"/>
    <property type="match status" value="1"/>
</dbReference>
<dbReference type="AlphaFoldDB" id="A0A9D6DQK4"/>
<keyword evidence="3" id="KW-0687">Ribonucleoprotein</keyword>
<protein>
    <recommendedName>
        <fullName evidence="4">Large ribosomal subunit protein bL27</fullName>
    </recommendedName>
    <alternativeName>
        <fullName evidence="5">50S ribosomal protein L27</fullName>
    </alternativeName>
</protein>
<dbReference type="GO" id="GO:0006412">
    <property type="term" value="P:translation"/>
    <property type="evidence" value="ECO:0007669"/>
    <property type="project" value="InterPro"/>
</dbReference>
<dbReference type="InterPro" id="IPR001684">
    <property type="entry name" value="Ribosomal_bL27"/>
</dbReference>